<dbReference type="Proteomes" id="UP000632740">
    <property type="component" value="Unassembled WGS sequence"/>
</dbReference>
<dbReference type="NCBIfam" id="NF005743">
    <property type="entry name" value="PRK07567.1"/>
    <property type="match status" value="1"/>
</dbReference>
<keyword evidence="3" id="KW-1185">Reference proteome</keyword>
<protein>
    <submittedName>
        <fullName evidence="2">Glutamine amidotransferase</fullName>
    </submittedName>
</protein>
<organism evidence="2 3">
    <name type="scientific">Cellulomonas chitinilytica</name>
    <dbReference type="NCBI Taxonomy" id="398759"/>
    <lineage>
        <taxon>Bacteria</taxon>
        <taxon>Bacillati</taxon>
        <taxon>Actinomycetota</taxon>
        <taxon>Actinomycetes</taxon>
        <taxon>Micrococcales</taxon>
        <taxon>Cellulomonadaceae</taxon>
        <taxon>Cellulomonas</taxon>
    </lineage>
</organism>
<reference evidence="2" key="1">
    <citation type="submission" date="2021-01" db="EMBL/GenBank/DDBJ databases">
        <title>Whole genome shotgun sequence of Cellulomonas chitinilytica NBRC 110799.</title>
        <authorList>
            <person name="Komaki H."/>
            <person name="Tamura T."/>
        </authorList>
    </citation>
    <scope>NUCLEOTIDE SEQUENCE</scope>
    <source>
        <strain evidence="2">NBRC 110799</strain>
    </source>
</reference>
<dbReference type="Gene3D" id="3.40.50.880">
    <property type="match status" value="1"/>
</dbReference>
<dbReference type="InterPro" id="IPR029062">
    <property type="entry name" value="Class_I_gatase-like"/>
</dbReference>
<evidence type="ECO:0000313" key="2">
    <source>
        <dbReference type="EMBL" id="GIG22413.1"/>
    </source>
</evidence>
<dbReference type="InterPro" id="IPR017926">
    <property type="entry name" value="GATASE"/>
</dbReference>
<dbReference type="PROSITE" id="PS51273">
    <property type="entry name" value="GATASE_TYPE_1"/>
    <property type="match status" value="1"/>
</dbReference>
<comment type="caution">
    <text evidence="2">The sequence shown here is derived from an EMBL/GenBank/DDBJ whole genome shotgun (WGS) entry which is preliminary data.</text>
</comment>
<proteinExistence type="predicted"/>
<gene>
    <name evidence="2" type="ORF">Cch01nite_31370</name>
</gene>
<name>A0A919P369_9CELL</name>
<accession>A0A919P369</accession>
<dbReference type="PANTHER" id="PTHR42695">
    <property type="entry name" value="GLUTAMINE AMIDOTRANSFERASE YLR126C-RELATED"/>
    <property type="match status" value="1"/>
</dbReference>
<dbReference type="CDD" id="cd01741">
    <property type="entry name" value="GATase1_1"/>
    <property type="match status" value="1"/>
</dbReference>
<dbReference type="Pfam" id="PF00117">
    <property type="entry name" value="GATase"/>
    <property type="match status" value="1"/>
</dbReference>
<dbReference type="SUPFAM" id="SSF52317">
    <property type="entry name" value="Class I glutamine amidotransferase-like"/>
    <property type="match status" value="1"/>
</dbReference>
<keyword evidence="2" id="KW-0315">Glutamine amidotransferase</keyword>
<evidence type="ECO:0000313" key="3">
    <source>
        <dbReference type="Proteomes" id="UP000632740"/>
    </source>
</evidence>
<feature type="domain" description="Glutamine amidotransferase" evidence="1">
    <location>
        <begin position="51"/>
        <end position="192"/>
    </location>
</feature>
<dbReference type="GO" id="GO:0005829">
    <property type="term" value="C:cytosol"/>
    <property type="evidence" value="ECO:0007669"/>
    <property type="project" value="TreeGrafter"/>
</dbReference>
<sequence>MKPFVLLASRAEDEAADGEYAAMLRYGGLQPHELRRVRMEAGPIPPLDLDAISGILVGGSPFDASTPEADKSPAQRRVEEEMSALLDVLVERDLPFLGACYGVGTLGVHQGGVIDRTYPEPIGAVTITLTPEGRADPLLAQVPDTFDAFVGHKEACTVLPPTATLLASSATCPVQMFRVRRNLYATQFHPELDVAGILTRIGVYRGYGYFRPVEQEELRERVRHSHVWAPPLVLAAFVRRYALDA</sequence>
<dbReference type="RefSeq" id="WP_203757122.1">
    <property type="nucleotide sequence ID" value="NZ_BONK01000011.1"/>
</dbReference>
<dbReference type="EMBL" id="BONK01000011">
    <property type="protein sequence ID" value="GIG22413.1"/>
    <property type="molecule type" value="Genomic_DNA"/>
</dbReference>
<dbReference type="AlphaFoldDB" id="A0A919P369"/>
<dbReference type="PANTHER" id="PTHR42695:SF5">
    <property type="entry name" value="GLUTAMINE AMIDOTRANSFERASE YLR126C-RELATED"/>
    <property type="match status" value="1"/>
</dbReference>
<dbReference type="InterPro" id="IPR044992">
    <property type="entry name" value="ChyE-like"/>
</dbReference>
<evidence type="ECO:0000259" key="1">
    <source>
        <dbReference type="Pfam" id="PF00117"/>
    </source>
</evidence>